<dbReference type="PANTHER" id="PTHR39112">
    <property type="entry name" value="PROTEIN RALF-LIKE 27-RELATED"/>
    <property type="match status" value="1"/>
</dbReference>
<sequence length="112" mass="12155">MLKGSIAVFLILIVSAISKPTPVNGHANSSFSCNATGDECNEIAVDTQGCPIPSPSPPSPSPSPLRGELSTYIGYRSLEKQPFCYSLIYGSCLRRYSNKPRSCTYYNRCRVG</sequence>
<dbReference type="PANTHER" id="PTHR39112:SF1">
    <property type="entry name" value="PROTEIN RALF-LIKE 27"/>
    <property type="match status" value="1"/>
</dbReference>
<name>A0A2P2P969_RHIMU</name>
<evidence type="ECO:0000313" key="2">
    <source>
        <dbReference type="EMBL" id="MBX51249.1"/>
    </source>
</evidence>
<dbReference type="InterPro" id="IPR039252">
    <property type="entry name" value="RALFL27"/>
</dbReference>
<proteinExistence type="predicted"/>
<evidence type="ECO:0000256" key="1">
    <source>
        <dbReference type="SAM" id="SignalP"/>
    </source>
</evidence>
<dbReference type="PROSITE" id="PS51257">
    <property type="entry name" value="PROKAR_LIPOPROTEIN"/>
    <property type="match status" value="1"/>
</dbReference>
<protein>
    <submittedName>
        <fullName evidence="2">Uncharacterized protein MANES_01G102000</fullName>
    </submittedName>
</protein>
<dbReference type="AlphaFoldDB" id="A0A2P2P969"/>
<keyword evidence="1" id="KW-0732">Signal</keyword>
<reference evidence="2" key="1">
    <citation type="submission" date="2018-02" db="EMBL/GenBank/DDBJ databases">
        <title>Rhizophora mucronata_Transcriptome.</title>
        <authorList>
            <person name="Meera S.P."/>
            <person name="Sreeshan A."/>
            <person name="Augustine A."/>
        </authorList>
    </citation>
    <scope>NUCLEOTIDE SEQUENCE</scope>
    <source>
        <tissue evidence="2">Leaf</tissue>
    </source>
</reference>
<accession>A0A2P2P969</accession>
<organism evidence="2">
    <name type="scientific">Rhizophora mucronata</name>
    <name type="common">Asiatic mangrove</name>
    <dbReference type="NCBI Taxonomy" id="61149"/>
    <lineage>
        <taxon>Eukaryota</taxon>
        <taxon>Viridiplantae</taxon>
        <taxon>Streptophyta</taxon>
        <taxon>Embryophyta</taxon>
        <taxon>Tracheophyta</taxon>
        <taxon>Spermatophyta</taxon>
        <taxon>Magnoliopsida</taxon>
        <taxon>eudicotyledons</taxon>
        <taxon>Gunneridae</taxon>
        <taxon>Pentapetalae</taxon>
        <taxon>rosids</taxon>
        <taxon>fabids</taxon>
        <taxon>Malpighiales</taxon>
        <taxon>Rhizophoraceae</taxon>
        <taxon>Rhizophora</taxon>
    </lineage>
</organism>
<dbReference type="EMBL" id="GGEC01070765">
    <property type="protein sequence ID" value="MBX51249.1"/>
    <property type="molecule type" value="Transcribed_RNA"/>
</dbReference>
<feature type="signal peptide" evidence="1">
    <location>
        <begin position="1"/>
        <end position="18"/>
    </location>
</feature>
<feature type="chain" id="PRO_5015172905" evidence="1">
    <location>
        <begin position="19"/>
        <end position="112"/>
    </location>
</feature>